<dbReference type="Gene3D" id="3.40.630.30">
    <property type="match status" value="1"/>
</dbReference>
<dbReference type="PANTHER" id="PTHR43800:SF1">
    <property type="entry name" value="PEPTIDYL-LYSINE N-ACETYLTRANSFERASE YJAB"/>
    <property type="match status" value="1"/>
</dbReference>
<sequence length="160" mass="18049">MIRQATPDDADTILDVWLLASLQAHDFIPAAFWWQQQEAMRARYLPAAQIWVCERQGEVQGFVALVNDYVAALFVRPDCQQNGIGRALLDTAKQQRHTLTLRVYCENDIAVNFYCNQGFSIIAEGTDAATSQPELYMEFRAKGDKQQDHALCQHASAINS</sequence>
<evidence type="ECO:0000259" key="3">
    <source>
        <dbReference type="PROSITE" id="PS51186"/>
    </source>
</evidence>
<comment type="caution">
    <text evidence="4">The sequence shown here is derived from an EMBL/GenBank/DDBJ whole genome shotgun (WGS) entry which is preliminary data.</text>
</comment>
<proteinExistence type="predicted"/>
<accession>A0ABQ1IA10</accession>
<evidence type="ECO:0000256" key="1">
    <source>
        <dbReference type="ARBA" id="ARBA00022679"/>
    </source>
</evidence>
<dbReference type="NCBIfam" id="NF007853">
    <property type="entry name" value="PRK10562.1"/>
    <property type="match status" value="1"/>
</dbReference>
<dbReference type="RefSeq" id="WP_188628064.1">
    <property type="nucleotide sequence ID" value="NZ_BMKE01000001.1"/>
</dbReference>
<organism evidence="4 5">
    <name type="scientific">Oceanisphaera marina</name>
    <dbReference type="NCBI Taxonomy" id="2017550"/>
    <lineage>
        <taxon>Bacteria</taxon>
        <taxon>Pseudomonadati</taxon>
        <taxon>Pseudomonadota</taxon>
        <taxon>Gammaproteobacteria</taxon>
        <taxon>Aeromonadales</taxon>
        <taxon>Aeromonadaceae</taxon>
        <taxon>Oceanisphaera</taxon>
    </lineage>
</organism>
<protein>
    <submittedName>
        <fullName evidence="4">Acetyltransferase</fullName>
    </submittedName>
</protein>
<gene>
    <name evidence="4" type="ORF">GCM10011502_00280</name>
</gene>
<reference evidence="5" key="1">
    <citation type="journal article" date="2019" name="Int. J. Syst. Evol. Microbiol.">
        <title>The Global Catalogue of Microorganisms (GCM) 10K type strain sequencing project: providing services to taxonomists for standard genome sequencing and annotation.</title>
        <authorList>
            <consortium name="The Broad Institute Genomics Platform"/>
            <consortium name="The Broad Institute Genome Sequencing Center for Infectious Disease"/>
            <person name="Wu L."/>
            <person name="Ma J."/>
        </authorList>
    </citation>
    <scope>NUCLEOTIDE SEQUENCE [LARGE SCALE GENOMIC DNA]</scope>
    <source>
        <strain evidence="5">CGMCC 1.15923</strain>
    </source>
</reference>
<keyword evidence="2" id="KW-0012">Acyltransferase</keyword>
<keyword evidence="5" id="KW-1185">Reference proteome</keyword>
<dbReference type="InterPro" id="IPR000182">
    <property type="entry name" value="GNAT_dom"/>
</dbReference>
<dbReference type="CDD" id="cd04301">
    <property type="entry name" value="NAT_SF"/>
    <property type="match status" value="1"/>
</dbReference>
<name>A0ABQ1IA10_9GAMM</name>
<evidence type="ECO:0000313" key="5">
    <source>
        <dbReference type="Proteomes" id="UP000646152"/>
    </source>
</evidence>
<evidence type="ECO:0000313" key="4">
    <source>
        <dbReference type="EMBL" id="GGB31256.1"/>
    </source>
</evidence>
<keyword evidence="1" id="KW-0808">Transferase</keyword>
<dbReference type="PROSITE" id="PS51186">
    <property type="entry name" value="GNAT"/>
    <property type="match status" value="1"/>
</dbReference>
<dbReference type="InterPro" id="IPR016181">
    <property type="entry name" value="Acyl_CoA_acyltransferase"/>
</dbReference>
<dbReference type="PANTHER" id="PTHR43800">
    <property type="entry name" value="PEPTIDYL-LYSINE N-ACETYLTRANSFERASE YJAB"/>
    <property type="match status" value="1"/>
</dbReference>
<dbReference type="Proteomes" id="UP000646152">
    <property type="component" value="Unassembled WGS sequence"/>
</dbReference>
<dbReference type="SUPFAM" id="SSF55729">
    <property type="entry name" value="Acyl-CoA N-acyltransferases (Nat)"/>
    <property type="match status" value="1"/>
</dbReference>
<feature type="domain" description="N-acetyltransferase" evidence="3">
    <location>
        <begin position="1"/>
        <end position="142"/>
    </location>
</feature>
<dbReference type="EMBL" id="BMKE01000001">
    <property type="protein sequence ID" value="GGB31256.1"/>
    <property type="molecule type" value="Genomic_DNA"/>
</dbReference>
<evidence type="ECO:0000256" key="2">
    <source>
        <dbReference type="ARBA" id="ARBA00023315"/>
    </source>
</evidence>
<dbReference type="Pfam" id="PF13508">
    <property type="entry name" value="Acetyltransf_7"/>
    <property type="match status" value="1"/>
</dbReference>